<dbReference type="EMBL" id="RXIC02000021">
    <property type="protein sequence ID" value="KAB1220113.1"/>
    <property type="molecule type" value="Genomic_DNA"/>
</dbReference>
<dbReference type="Proteomes" id="UP000516437">
    <property type="component" value="Chromosome 3"/>
</dbReference>
<feature type="compositionally biased region" description="Basic residues" evidence="1">
    <location>
        <begin position="196"/>
        <end position="208"/>
    </location>
</feature>
<evidence type="ECO:0000313" key="3">
    <source>
        <dbReference type="EMBL" id="KAB1220113.1"/>
    </source>
</evidence>
<reference evidence="3 4" key="1">
    <citation type="journal article" date="2019" name="Plant Biotechnol. J.">
        <title>The red bayberry genome and genetic basis of sex determination.</title>
        <authorList>
            <person name="Jia H.M."/>
            <person name="Jia H.J."/>
            <person name="Cai Q.L."/>
            <person name="Wang Y."/>
            <person name="Zhao H.B."/>
            <person name="Yang W.F."/>
            <person name="Wang G.Y."/>
            <person name="Li Y.H."/>
            <person name="Zhan D.L."/>
            <person name="Shen Y.T."/>
            <person name="Niu Q.F."/>
            <person name="Chang L."/>
            <person name="Qiu J."/>
            <person name="Zhao L."/>
            <person name="Xie H.B."/>
            <person name="Fu W.Y."/>
            <person name="Jin J."/>
            <person name="Li X.W."/>
            <person name="Jiao Y."/>
            <person name="Zhou C.C."/>
            <person name="Tu T."/>
            <person name="Chai C.Y."/>
            <person name="Gao J.L."/>
            <person name="Fan L.J."/>
            <person name="van de Weg E."/>
            <person name="Wang J.Y."/>
            <person name="Gao Z.S."/>
        </authorList>
    </citation>
    <scope>NUCLEOTIDE SEQUENCE [LARGE SCALE GENOMIC DNA]</scope>
    <source>
        <tissue evidence="3">Leaves</tissue>
    </source>
</reference>
<feature type="domain" description="Transposase MuDR plant" evidence="2">
    <location>
        <begin position="1"/>
        <end position="63"/>
    </location>
</feature>
<organism evidence="3 4">
    <name type="scientific">Morella rubra</name>
    <name type="common">Chinese bayberry</name>
    <dbReference type="NCBI Taxonomy" id="262757"/>
    <lineage>
        <taxon>Eukaryota</taxon>
        <taxon>Viridiplantae</taxon>
        <taxon>Streptophyta</taxon>
        <taxon>Embryophyta</taxon>
        <taxon>Tracheophyta</taxon>
        <taxon>Spermatophyta</taxon>
        <taxon>Magnoliopsida</taxon>
        <taxon>eudicotyledons</taxon>
        <taxon>Gunneridae</taxon>
        <taxon>Pentapetalae</taxon>
        <taxon>rosids</taxon>
        <taxon>fabids</taxon>
        <taxon>Fagales</taxon>
        <taxon>Myricaceae</taxon>
        <taxon>Morella</taxon>
    </lineage>
</organism>
<evidence type="ECO:0000259" key="2">
    <source>
        <dbReference type="Pfam" id="PF03108"/>
    </source>
</evidence>
<dbReference type="Pfam" id="PF03108">
    <property type="entry name" value="DBD_Tnp_Mut"/>
    <property type="match status" value="1"/>
</dbReference>
<feature type="region of interest" description="Disordered" evidence="1">
    <location>
        <begin position="245"/>
        <end position="280"/>
    </location>
</feature>
<comment type="caution">
    <text evidence="3">The sequence shown here is derived from an EMBL/GenBank/DDBJ whole genome shotgun (WGS) entry which is preliminary data.</text>
</comment>
<protein>
    <recommendedName>
        <fullName evidence="2">Transposase MuDR plant domain-containing protein</fullName>
    </recommendedName>
</protein>
<proteinExistence type="predicted"/>
<evidence type="ECO:0000313" key="4">
    <source>
        <dbReference type="Proteomes" id="UP000516437"/>
    </source>
</evidence>
<feature type="region of interest" description="Disordered" evidence="1">
    <location>
        <begin position="185"/>
        <end position="222"/>
    </location>
</feature>
<dbReference type="AlphaFoldDB" id="A0A6A1W5D9"/>
<keyword evidence="4" id="KW-1185">Reference proteome</keyword>
<dbReference type="OrthoDB" id="1741631at2759"/>
<dbReference type="InterPro" id="IPR004332">
    <property type="entry name" value="Transposase_MuDR"/>
</dbReference>
<sequence length="318" mass="36176">MVDGLKFRDVKLFKLALKQYCIQNGFDYKYVKNDKLRVTAKCRGANCPWRIHASFTTEKEALQVKTQNAKHTCGGLLDAFDLLLPNTEHRFCLKHLHTNCKGYGWKSLPFKAELWACAKSCTEVQFKKHMEELSGIPCPHAVCAIHYTRQVPEDFVDDYFRIDAYRRAYEPIMHAMPGPEDWPKVTGHDPILPPRVKARTGRPRKVRRRGMDEPPPPGRVTRAGIPIKCGTCGVVGHNARKCKLPQRADQRIYPKKPSKKKVSTDGEGTSPAASEPTIPRHRTRAMVVKLVEVNTIGEVGRHLKIFDWELDLLNDVLS</sequence>
<gene>
    <name evidence="3" type="ORF">CJ030_MR3G005600</name>
</gene>
<dbReference type="PANTHER" id="PTHR31973:SF187">
    <property type="entry name" value="MUTATOR TRANSPOSASE MUDRA PROTEIN"/>
    <property type="match status" value="1"/>
</dbReference>
<dbReference type="PANTHER" id="PTHR31973">
    <property type="entry name" value="POLYPROTEIN, PUTATIVE-RELATED"/>
    <property type="match status" value="1"/>
</dbReference>
<accession>A0A6A1W5D9</accession>
<name>A0A6A1W5D9_9ROSI</name>
<evidence type="ECO:0000256" key="1">
    <source>
        <dbReference type="SAM" id="MobiDB-lite"/>
    </source>
</evidence>